<sequence>MVWRERALQRSVKGLEAQRVIRAHFVCVARHVGDCLNPRLRSSAGDVHDQLISASLEILRLDQLHVRLLGVLNGLHGVILHLIDEFALVPHDAREFDHHLVQLLHAVFQCEHVVVLGLNVVHCVNQGTAPYDRGPRGLLEHLLRVARCHHAIEFGRVQFWVYELYLPGGTLLNSLFEGNLCILVALHCGLEVLQADIVRVAPHPRLRCRALVLFCLQRRYGNLAPRTEIVRAFDELVQLSAYIGVVVGGDCAGAEVDEGVYALCALIDLSYELADSLHIAHVLLKSFL</sequence>
<gene>
    <name evidence="1" type="ORF">BcabD6B2_11260</name>
</gene>
<accession>A0AAV4LRH5</accession>
<comment type="caution">
    <text evidence="1">The sequence shown here is derived from an EMBL/GenBank/DDBJ whole genome shotgun (WGS) entry which is preliminary data.</text>
</comment>
<evidence type="ECO:0000313" key="2">
    <source>
        <dbReference type="Proteomes" id="UP001497744"/>
    </source>
</evidence>
<dbReference type="RefSeq" id="XP_067713762.1">
    <property type="nucleotide sequence ID" value="XM_067857661.1"/>
</dbReference>
<protein>
    <submittedName>
        <fullName evidence="1">FAD-dependent oxidoreductase</fullName>
    </submittedName>
</protein>
<dbReference type="Proteomes" id="UP001497744">
    <property type="component" value="Unassembled WGS sequence"/>
</dbReference>
<organism evidence="1 2">
    <name type="scientific">Babesia caballi</name>
    <dbReference type="NCBI Taxonomy" id="5871"/>
    <lineage>
        <taxon>Eukaryota</taxon>
        <taxon>Sar</taxon>
        <taxon>Alveolata</taxon>
        <taxon>Apicomplexa</taxon>
        <taxon>Aconoidasida</taxon>
        <taxon>Piroplasmida</taxon>
        <taxon>Babesiidae</taxon>
        <taxon>Babesia</taxon>
    </lineage>
</organism>
<keyword evidence="2" id="KW-1185">Reference proteome</keyword>
<dbReference type="AlphaFoldDB" id="A0AAV4LRH5"/>
<dbReference type="EMBL" id="BPLF01000001">
    <property type="protein sequence ID" value="GIX61691.1"/>
    <property type="molecule type" value="Genomic_DNA"/>
</dbReference>
<proteinExistence type="predicted"/>
<evidence type="ECO:0000313" key="1">
    <source>
        <dbReference type="EMBL" id="GIX61691.1"/>
    </source>
</evidence>
<dbReference type="GeneID" id="94193174"/>
<reference evidence="1 2" key="1">
    <citation type="submission" date="2021-06" db="EMBL/GenBank/DDBJ databases">
        <title>Genome sequence of Babesia caballi.</title>
        <authorList>
            <person name="Yamagishi J."/>
            <person name="Kidaka T."/>
            <person name="Ochi A."/>
        </authorList>
    </citation>
    <scope>NUCLEOTIDE SEQUENCE [LARGE SCALE GENOMIC DNA]</scope>
    <source>
        <strain evidence="1">USDA-D6B2</strain>
    </source>
</reference>
<name>A0AAV4LRH5_BABCB</name>